<reference evidence="1 2" key="1">
    <citation type="submission" date="2017-02" db="EMBL/GenBank/DDBJ databases">
        <authorList>
            <person name="Peterson S.W."/>
        </authorList>
    </citation>
    <scope>NUCLEOTIDE SEQUENCE [LARGE SCALE GENOMIC DNA]</scope>
    <source>
        <strain evidence="1 2">S285</strain>
    </source>
</reference>
<accession>A0A1W6MQE1</accession>
<protein>
    <submittedName>
        <fullName evidence="1">Uncharacterized protein</fullName>
    </submittedName>
</protein>
<dbReference type="AlphaFoldDB" id="A0A1W6MQE1"/>
<organism evidence="1 2">
    <name type="scientific">Methylocystis bryophila</name>
    <dbReference type="NCBI Taxonomy" id="655015"/>
    <lineage>
        <taxon>Bacteria</taxon>
        <taxon>Pseudomonadati</taxon>
        <taxon>Pseudomonadota</taxon>
        <taxon>Alphaproteobacteria</taxon>
        <taxon>Hyphomicrobiales</taxon>
        <taxon>Methylocystaceae</taxon>
        <taxon>Methylocystis</taxon>
    </lineage>
</organism>
<dbReference type="STRING" id="655015.B1812_00265"/>
<sequence length="60" mass="6725">MTLDLVVFFEAERARVARNTGFHVFRIALQGWRRLSDEKPRGSCGNALQGAMTRAGLSRC</sequence>
<name>A0A1W6MQE1_9HYPH</name>
<dbReference type="EMBL" id="CP019948">
    <property type="protein sequence ID" value="ARN79756.1"/>
    <property type="molecule type" value="Genomic_DNA"/>
</dbReference>
<evidence type="ECO:0000313" key="1">
    <source>
        <dbReference type="EMBL" id="ARN79756.1"/>
    </source>
</evidence>
<dbReference type="Proteomes" id="UP000193978">
    <property type="component" value="Chromosome"/>
</dbReference>
<dbReference type="KEGG" id="mbry:B1812_00265"/>
<evidence type="ECO:0000313" key="2">
    <source>
        <dbReference type="Proteomes" id="UP000193978"/>
    </source>
</evidence>
<proteinExistence type="predicted"/>
<keyword evidence="2" id="KW-1185">Reference proteome</keyword>
<gene>
    <name evidence="1" type="ORF">B1812_00265</name>
</gene>